<sequence>MEATTSDYNALIVERVLNRVSEGENVPHSHPLGQFVLIKHGVLYGHTPDQHWLMKPGMAVWIPPNTLHWGQAYNRVDLTVLYIAPELCRSFTSHIRLIDSSFLISALCERLADVKMPLTETRRNSMLQMLFEEIEEKPDSHFTLPLPQDSRLKKVTDSLIDNPARHHSLAEWGKQVGATERTLARLFRKETGLRYTEWHNRLLLAVAWQGLAAGASNDRLSVMLGFSSGDSFGHWFRRVAGNCPGKIRKYLQDYRLNEPE</sequence>
<name>A0A7T2SQW5_SERPL</name>
<dbReference type="PANTHER" id="PTHR11019">
    <property type="entry name" value="HTH-TYPE TRANSCRIPTIONAL REGULATOR NIMR"/>
    <property type="match status" value="1"/>
</dbReference>
<dbReference type="InterPro" id="IPR018060">
    <property type="entry name" value="HTH_AraC"/>
</dbReference>
<dbReference type="Gene3D" id="2.60.120.10">
    <property type="entry name" value="Jelly Rolls"/>
    <property type="match status" value="1"/>
</dbReference>
<reference evidence="3 4" key="1">
    <citation type="submission" date="2020-12" db="EMBL/GenBank/DDBJ databases">
        <title>FDA dAtabase for Regulatory Grade micrObial Sequences (FDA-ARGOS): Supporting development and validation of Infectious Disease Dx tests.</title>
        <authorList>
            <person name="Sproer C."/>
            <person name="Gronow S."/>
            <person name="Severitt S."/>
            <person name="Schroder I."/>
            <person name="Tallon L."/>
            <person name="Sadzewicz L."/>
            <person name="Zhao X."/>
            <person name="Boylan J."/>
            <person name="Ott S."/>
            <person name="Bowen H."/>
            <person name="Vavikolanu K."/>
            <person name="Mehta A."/>
            <person name="Aluvathingal J."/>
            <person name="Nadendla S."/>
            <person name="Lowell S."/>
            <person name="Myers T."/>
            <person name="Yan Y."/>
            <person name="Sichtig H."/>
        </authorList>
    </citation>
    <scope>NUCLEOTIDE SEQUENCE [LARGE SCALE GENOMIC DNA]</scope>
    <source>
        <strain evidence="3 4">FDAARGOS_907</strain>
    </source>
</reference>
<proteinExistence type="predicted"/>
<dbReference type="Gene3D" id="1.10.10.60">
    <property type="entry name" value="Homeodomain-like"/>
    <property type="match status" value="1"/>
</dbReference>
<dbReference type="CDD" id="cd06124">
    <property type="entry name" value="cupin_NimR-like_N"/>
    <property type="match status" value="1"/>
</dbReference>
<dbReference type="RefSeq" id="WP_197913227.1">
    <property type="nucleotide sequence ID" value="NZ_CAMKNT010000001.1"/>
</dbReference>
<organism evidence="3 4">
    <name type="scientific">Serratia plymuthica</name>
    <dbReference type="NCBI Taxonomy" id="82996"/>
    <lineage>
        <taxon>Bacteria</taxon>
        <taxon>Pseudomonadati</taxon>
        <taxon>Pseudomonadota</taxon>
        <taxon>Gammaproteobacteria</taxon>
        <taxon>Enterobacterales</taxon>
        <taxon>Yersiniaceae</taxon>
        <taxon>Serratia</taxon>
    </lineage>
</organism>
<keyword evidence="4" id="KW-1185">Reference proteome</keyword>
<dbReference type="Pfam" id="PF12833">
    <property type="entry name" value="HTH_18"/>
    <property type="match status" value="1"/>
</dbReference>
<dbReference type="InterPro" id="IPR014710">
    <property type="entry name" value="RmlC-like_jellyroll"/>
</dbReference>
<dbReference type="PANTHER" id="PTHR11019:SF199">
    <property type="entry name" value="HTH-TYPE TRANSCRIPTIONAL REGULATOR NIMR"/>
    <property type="match status" value="1"/>
</dbReference>
<evidence type="ECO:0000313" key="4">
    <source>
        <dbReference type="Proteomes" id="UP000594967"/>
    </source>
</evidence>
<dbReference type="SMART" id="SM00342">
    <property type="entry name" value="HTH_ARAC"/>
    <property type="match status" value="1"/>
</dbReference>
<evidence type="ECO:0000259" key="2">
    <source>
        <dbReference type="PROSITE" id="PS01124"/>
    </source>
</evidence>
<dbReference type="Pfam" id="PF02311">
    <property type="entry name" value="AraC_binding"/>
    <property type="match status" value="1"/>
</dbReference>
<dbReference type="Proteomes" id="UP000594967">
    <property type="component" value="Chromosome"/>
</dbReference>
<dbReference type="PROSITE" id="PS01124">
    <property type="entry name" value="HTH_ARAC_FAMILY_2"/>
    <property type="match status" value="1"/>
</dbReference>
<keyword evidence="1" id="KW-0238">DNA-binding</keyword>
<dbReference type="InterPro" id="IPR011051">
    <property type="entry name" value="RmlC_Cupin_sf"/>
</dbReference>
<protein>
    <submittedName>
        <fullName evidence="3">Helix-turn-helix transcriptional regulator</fullName>
    </submittedName>
</protein>
<accession>A0A7T2SQW5</accession>
<feature type="domain" description="HTH araC/xylS-type" evidence="2">
    <location>
        <begin position="153"/>
        <end position="250"/>
    </location>
</feature>
<dbReference type="EMBL" id="CP065673">
    <property type="protein sequence ID" value="QPS19998.1"/>
    <property type="molecule type" value="Genomic_DNA"/>
</dbReference>
<dbReference type="InterPro" id="IPR003313">
    <property type="entry name" value="AraC-bd"/>
</dbReference>
<evidence type="ECO:0000256" key="1">
    <source>
        <dbReference type="ARBA" id="ARBA00023125"/>
    </source>
</evidence>
<gene>
    <name evidence="3" type="ORF">I6G64_20870</name>
</gene>
<dbReference type="SUPFAM" id="SSF51182">
    <property type="entry name" value="RmlC-like cupins"/>
    <property type="match status" value="1"/>
</dbReference>
<evidence type="ECO:0000313" key="3">
    <source>
        <dbReference type="EMBL" id="QPS19998.1"/>
    </source>
</evidence>